<dbReference type="EMBL" id="GEDG01033484">
    <property type="protein sequence ID" value="JAP10236.1"/>
    <property type="molecule type" value="Transcribed_RNA"/>
</dbReference>
<feature type="non-terminal residue" evidence="1">
    <location>
        <position position="1"/>
    </location>
</feature>
<accession>A0A0V0GQ68</accession>
<proteinExistence type="predicted"/>
<organism evidence="1">
    <name type="scientific">Solanum chacoense</name>
    <name type="common">Chaco potato</name>
    <dbReference type="NCBI Taxonomy" id="4108"/>
    <lineage>
        <taxon>Eukaryota</taxon>
        <taxon>Viridiplantae</taxon>
        <taxon>Streptophyta</taxon>
        <taxon>Embryophyta</taxon>
        <taxon>Tracheophyta</taxon>
        <taxon>Spermatophyta</taxon>
        <taxon>Magnoliopsida</taxon>
        <taxon>eudicotyledons</taxon>
        <taxon>Gunneridae</taxon>
        <taxon>Pentapetalae</taxon>
        <taxon>asterids</taxon>
        <taxon>lamiids</taxon>
        <taxon>Solanales</taxon>
        <taxon>Solanaceae</taxon>
        <taxon>Solanoideae</taxon>
        <taxon>Solaneae</taxon>
        <taxon>Solanum</taxon>
    </lineage>
</organism>
<name>A0A0V0GQ68_SOLCH</name>
<reference evidence="1" key="1">
    <citation type="submission" date="2015-12" db="EMBL/GenBank/DDBJ databases">
        <title>Gene expression during late stages of embryo sac development: a critical building block for successful pollen-pistil interactions.</title>
        <authorList>
            <person name="Liu Y."/>
            <person name="Joly V."/>
            <person name="Sabar M."/>
            <person name="Matton D.P."/>
        </authorList>
    </citation>
    <scope>NUCLEOTIDE SEQUENCE</scope>
</reference>
<dbReference type="AlphaFoldDB" id="A0A0V0GQ68"/>
<evidence type="ECO:0000313" key="1">
    <source>
        <dbReference type="EMBL" id="JAP10236.1"/>
    </source>
</evidence>
<protein>
    <submittedName>
        <fullName evidence="1">Putative ovule protein</fullName>
    </submittedName>
</protein>
<sequence>HCLCALFFEHHQLEKATSREKEKELAVFAVKKNVEHVIVYSDPLCLFTESFFTCSALRTLHLVESSLFLIYCHSVKVSKEHNFWRIW</sequence>